<dbReference type="EMBL" id="SDMP01000002">
    <property type="protein sequence ID" value="RYR74804.1"/>
    <property type="molecule type" value="Genomic_DNA"/>
</dbReference>
<sequence>MSDIFTDTEMDEQYQEEDDINQQEELVCDQDMMDEQNEFEQDFGDEFTEGAYFSESDPSEDTLEASYAVDSMEDITTLNFSENCVEKIGKYHFSTLQLVFDFYLKYSKSKGFSARKSKIFKNSIGEVYKQKFVCHRQGFREEKYYTIEKRKKEPRLEARTGVKPELMLNLYLKLEDEGTTQPQSGVAKSRNLYVHQTNISSGQPSKKKRQRCSVFQMEGHNKTTCPWQKDIDNHVKKDEANGSDNGDMYTELTPDLDSDS</sequence>
<dbReference type="PANTHER" id="PTHR46328">
    <property type="entry name" value="FAR-RED IMPAIRED RESPONSIVE (FAR1) FAMILY PROTEIN-RELATED"/>
    <property type="match status" value="1"/>
</dbReference>
<comment type="caution">
    <text evidence="3">The sequence shown here is derived from an EMBL/GenBank/DDBJ whole genome shotgun (WGS) entry which is preliminary data.</text>
</comment>
<protein>
    <recommendedName>
        <fullName evidence="2">FAR1 domain-containing protein</fullName>
    </recommendedName>
</protein>
<dbReference type="Proteomes" id="UP000289738">
    <property type="component" value="Chromosome A02"/>
</dbReference>
<dbReference type="InterPro" id="IPR004330">
    <property type="entry name" value="FAR1_DNA_bnd_dom"/>
</dbReference>
<dbReference type="PANTHER" id="PTHR46328:SF26">
    <property type="entry name" value="FAR1 DNA-BINDING DOMAIN PROTEIN"/>
    <property type="match status" value="1"/>
</dbReference>
<dbReference type="AlphaFoldDB" id="A0A445EH92"/>
<dbReference type="Pfam" id="PF03101">
    <property type="entry name" value="FAR1"/>
    <property type="match status" value="1"/>
</dbReference>
<feature type="region of interest" description="Disordered" evidence="1">
    <location>
        <begin position="223"/>
        <end position="260"/>
    </location>
</feature>
<reference evidence="3 4" key="1">
    <citation type="submission" date="2019-01" db="EMBL/GenBank/DDBJ databases">
        <title>Sequencing of cultivated peanut Arachis hypogaea provides insights into genome evolution and oil improvement.</title>
        <authorList>
            <person name="Chen X."/>
        </authorList>
    </citation>
    <scope>NUCLEOTIDE SEQUENCE [LARGE SCALE GENOMIC DNA]</scope>
    <source>
        <strain evidence="4">cv. Fuhuasheng</strain>
        <tissue evidence="3">Leaves</tissue>
    </source>
</reference>
<evidence type="ECO:0000259" key="2">
    <source>
        <dbReference type="Pfam" id="PF03101"/>
    </source>
</evidence>
<name>A0A445EH92_ARAHY</name>
<gene>
    <name evidence="3" type="ORF">Ahy_A02g009517</name>
</gene>
<keyword evidence="4" id="KW-1185">Reference proteome</keyword>
<feature type="compositionally biased region" description="Basic and acidic residues" evidence="1">
    <location>
        <begin position="229"/>
        <end position="240"/>
    </location>
</feature>
<feature type="region of interest" description="Disordered" evidence="1">
    <location>
        <begin position="1"/>
        <end position="20"/>
    </location>
</feature>
<evidence type="ECO:0000313" key="4">
    <source>
        <dbReference type="Proteomes" id="UP000289738"/>
    </source>
</evidence>
<feature type="domain" description="FAR1" evidence="2">
    <location>
        <begin position="101"/>
        <end position="168"/>
    </location>
</feature>
<organism evidence="3 4">
    <name type="scientific">Arachis hypogaea</name>
    <name type="common">Peanut</name>
    <dbReference type="NCBI Taxonomy" id="3818"/>
    <lineage>
        <taxon>Eukaryota</taxon>
        <taxon>Viridiplantae</taxon>
        <taxon>Streptophyta</taxon>
        <taxon>Embryophyta</taxon>
        <taxon>Tracheophyta</taxon>
        <taxon>Spermatophyta</taxon>
        <taxon>Magnoliopsida</taxon>
        <taxon>eudicotyledons</taxon>
        <taxon>Gunneridae</taxon>
        <taxon>Pentapetalae</taxon>
        <taxon>rosids</taxon>
        <taxon>fabids</taxon>
        <taxon>Fabales</taxon>
        <taxon>Fabaceae</taxon>
        <taxon>Papilionoideae</taxon>
        <taxon>50 kb inversion clade</taxon>
        <taxon>dalbergioids sensu lato</taxon>
        <taxon>Dalbergieae</taxon>
        <taxon>Pterocarpus clade</taxon>
        <taxon>Arachis</taxon>
    </lineage>
</organism>
<accession>A0A445EH92</accession>
<proteinExistence type="predicted"/>
<evidence type="ECO:0000256" key="1">
    <source>
        <dbReference type="SAM" id="MobiDB-lite"/>
    </source>
</evidence>
<evidence type="ECO:0000313" key="3">
    <source>
        <dbReference type="EMBL" id="RYR74804.1"/>
    </source>
</evidence>